<evidence type="ECO:0000313" key="3">
    <source>
        <dbReference type="EMBL" id="CAG9767315.1"/>
    </source>
</evidence>
<evidence type="ECO:0000256" key="1">
    <source>
        <dbReference type="SAM" id="SignalP"/>
    </source>
</evidence>
<dbReference type="InterPro" id="IPR001007">
    <property type="entry name" value="VWF_dom"/>
</dbReference>
<feature type="chain" id="PRO_5040454525" description="VWFC domain-containing protein" evidence="1">
    <location>
        <begin position="21"/>
        <end position="279"/>
    </location>
</feature>
<feature type="signal peptide" evidence="1">
    <location>
        <begin position="1"/>
        <end position="20"/>
    </location>
</feature>
<dbReference type="AlphaFoldDB" id="A0A9N9MLS2"/>
<dbReference type="EMBL" id="OU892280">
    <property type="protein sequence ID" value="CAG9767315.1"/>
    <property type="molecule type" value="Genomic_DNA"/>
</dbReference>
<name>A0A9N9MLS2_9CUCU</name>
<dbReference type="OrthoDB" id="365605at2759"/>
<keyword evidence="4" id="KW-1185">Reference proteome</keyword>
<protein>
    <recommendedName>
        <fullName evidence="2">VWFC domain-containing protein</fullName>
    </recommendedName>
</protein>
<organism evidence="3 4">
    <name type="scientific">Ceutorhynchus assimilis</name>
    <name type="common">cabbage seed weevil</name>
    <dbReference type="NCBI Taxonomy" id="467358"/>
    <lineage>
        <taxon>Eukaryota</taxon>
        <taxon>Metazoa</taxon>
        <taxon>Ecdysozoa</taxon>
        <taxon>Arthropoda</taxon>
        <taxon>Hexapoda</taxon>
        <taxon>Insecta</taxon>
        <taxon>Pterygota</taxon>
        <taxon>Neoptera</taxon>
        <taxon>Endopterygota</taxon>
        <taxon>Coleoptera</taxon>
        <taxon>Polyphaga</taxon>
        <taxon>Cucujiformia</taxon>
        <taxon>Curculionidae</taxon>
        <taxon>Ceutorhynchinae</taxon>
        <taxon>Ceutorhynchus</taxon>
    </lineage>
</organism>
<proteinExistence type="predicted"/>
<dbReference type="Proteomes" id="UP001152799">
    <property type="component" value="Chromosome 4"/>
</dbReference>
<gene>
    <name evidence="3" type="ORF">CEUTPL_LOCUS7881</name>
</gene>
<dbReference type="PROSITE" id="PS50184">
    <property type="entry name" value="VWFC_2"/>
    <property type="match status" value="1"/>
</dbReference>
<sequence length="279" mass="31597">MMKTTFFLTIIVLSLTYSNGENCDSYGVLLYEEIQCQPVKSKEGNCPSKFDCDFSRPKSGCTFKGRNFGPSEDIPANLTYSGCMIGCTCEDFNFIRCAALDCPENLGATNENCYNEYELEKCCAVGEICNNATTIKNNCQVDGETYEIGQQFYPKNTCYSCVCNENFKGEYNEENCVKQNCNSQIHFTEEINKKCAPAYFNFHSDEALCCPNSFICPDTLDSIKIINREAHQDSSLECQYGQQKLKLGEGFEREINKFGKDRKMKCECELPPLVTCREI</sequence>
<reference evidence="3" key="1">
    <citation type="submission" date="2022-01" db="EMBL/GenBank/DDBJ databases">
        <authorList>
            <person name="King R."/>
        </authorList>
    </citation>
    <scope>NUCLEOTIDE SEQUENCE</scope>
</reference>
<feature type="domain" description="VWFC" evidence="2">
    <location>
        <begin position="137"/>
        <end position="217"/>
    </location>
</feature>
<keyword evidence="1" id="KW-0732">Signal</keyword>
<accession>A0A9N9MLS2</accession>
<evidence type="ECO:0000313" key="4">
    <source>
        <dbReference type="Proteomes" id="UP001152799"/>
    </source>
</evidence>
<evidence type="ECO:0000259" key="2">
    <source>
        <dbReference type="PROSITE" id="PS50184"/>
    </source>
</evidence>